<evidence type="ECO:0000313" key="2">
    <source>
        <dbReference type="EMBL" id="SHK20251.1"/>
    </source>
</evidence>
<reference evidence="2 3" key="1">
    <citation type="submission" date="2016-11" db="EMBL/GenBank/DDBJ databases">
        <authorList>
            <person name="Jaros S."/>
            <person name="Januszkiewicz K."/>
            <person name="Wedrychowicz H."/>
        </authorList>
    </citation>
    <scope>NUCLEOTIDE SEQUENCE [LARGE SCALE GENOMIC DNA]</scope>
    <source>
        <strain evidence="2 3">CGMCC 4.5723</strain>
    </source>
</reference>
<dbReference type="AlphaFoldDB" id="A0A1M6QJ31"/>
<dbReference type="Proteomes" id="UP000184452">
    <property type="component" value="Unassembled WGS sequence"/>
</dbReference>
<dbReference type="RefSeq" id="WP_073381296.1">
    <property type="nucleotide sequence ID" value="NZ_FQZK01000015.1"/>
</dbReference>
<accession>A0A1M6QJ31</accession>
<gene>
    <name evidence="2" type="ORF">SAMN05421803_11583</name>
</gene>
<feature type="domain" description="4Fe-4S Wbl-type" evidence="1">
    <location>
        <begin position="23"/>
        <end position="91"/>
    </location>
</feature>
<evidence type="ECO:0000313" key="3">
    <source>
        <dbReference type="Proteomes" id="UP000184452"/>
    </source>
</evidence>
<evidence type="ECO:0000259" key="1">
    <source>
        <dbReference type="PROSITE" id="PS51674"/>
    </source>
</evidence>
<proteinExistence type="predicted"/>
<dbReference type="OrthoDB" id="3431020at2"/>
<dbReference type="Pfam" id="PF02467">
    <property type="entry name" value="Whib"/>
    <property type="match status" value="1"/>
</dbReference>
<keyword evidence="3" id="KW-1185">Reference proteome</keyword>
<dbReference type="InterPro" id="IPR034768">
    <property type="entry name" value="4FE4S_WBL"/>
</dbReference>
<dbReference type="EMBL" id="FQZK01000015">
    <property type="protein sequence ID" value="SHK20251.1"/>
    <property type="molecule type" value="Genomic_DNA"/>
</dbReference>
<dbReference type="PROSITE" id="PS51674">
    <property type="entry name" value="4FE4S_WBL"/>
    <property type="match status" value="1"/>
</dbReference>
<dbReference type="STRING" id="758803.SAMN05421803_11583"/>
<organism evidence="2 3">
    <name type="scientific">Nocardiopsis flavescens</name>
    <dbReference type="NCBI Taxonomy" id="758803"/>
    <lineage>
        <taxon>Bacteria</taxon>
        <taxon>Bacillati</taxon>
        <taxon>Actinomycetota</taxon>
        <taxon>Actinomycetes</taxon>
        <taxon>Streptosporangiales</taxon>
        <taxon>Nocardiopsidaceae</taxon>
        <taxon>Nocardiopsis</taxon>
    </lineage>
</organism>
<name>A0A1M6QJ31_9ACTN</name>
<sequence>MSSDQKGLSTAQLRAELASNLLPCTSQPELFFEPDTSDRFGEAPAVRTLRERSAKVLCDTCSARAMCLELAVREQPVAGVWGGLTADELRYRKAA</sequence>
<protein>
    <submittedName>
        <fullName evidence="2">WhiB family transcriptional regulator, redox-sensing transcriptional regulator</fullName>
    </submittedName>
</protein>